<evidence type="ECO:0000259" key="1">
    <source>
        <dbReference type="Pfam" id="PF00339"/>
    </source>
</evidence>
<dbReference type="OrthoDB" id="3262423at2759"/>
<dbReference type="AlphaFoldDB" id="A0A9P5PVW9"/>
<comment type="caution">
    <text evidence="2">The sequence shown here is derived from an EMBL/GenBank/DDBJ whole genome shotgun (WGS) entry which is preliminary data.</text>
</comment>
<feature type="domain" description="Arrestin-like N-terminal" evidence="1">
    <location>
        <begin position="65"/>
        <end position="166"/>
    </location>
</feature>
<evidence type="ECO:0000313" key="2">
    <source>
        <dbReference type="EMBL" id="KAF9068960.1"/>
    </source>
</evidence>
<gene>
    <name evidence="2" type="ORF">BDP27DRAFT_1326193</name>
</gene>
<accession>A0A9P5PVW9</accession>
<dbReference type="InterPro" id="IPR014752">
    <property type="entry name" value="Arrestin-like_C"/>
</dbReference>
<sequence length="420" mass="46457">MPASIHLLAVDTTTPELKLPSYTRRPTAGCSTVLVNRETKTFEYKLAKSAAGPGISLNISGDSKLSKELPSFTEGDKVVGTVQVSVNNGHDIRAVHLSLKGRVLTGRTSDGVCTFLDLRDTLWTAELGDLEAHKDVAGEYDYTWPFSLILPEEVSLPTSVEGESGQTFPLPHSFMESGIPARVCYELTVCLKLGKWKRNRKIATEIGYFQSNRRFARNRDLLATVTEPYDTEAPLDLTYWKTLRTLLISGSVQQSPQRNVELSCTLSLKNSSKSCYTRGSSIPLLLVLRSQDQQALKLLASPDAITVRLTRRIRYKDVQMCGDKSSRWSSVTEDVGAATWRLHEADRATMSNDYSSTLVGKIKLSHELVPSAVIANLAIQYFVSLYPFSLPAFQPKDSKSVPLLSQTVLINTDLSVCRSM</sequence>
<keyword evidence="3" id="KW-1185">Reference proteome</keyword>
<proteinExistence type="predicted"/>
<name>A0A9P5PVW9_9AGAR</name>
<organism evidence="2 3">
    <name type="scientific">Rhodocollybia butyracea</name>
    <dbReference type="NCBI Taxonomy" id="206335"/>
    <lineage>
        <taxon>Eukaryota</taxon>
        <taxon>Fungi</taxon>
        <taxon>Dikarya</taxon>
        <taxon>Basidiomycota</taxon>
        <taxon>Agaricomycotina</taxon>
        <taxon>Agaricomycetes</taxon>
        <taxon>Agaricomycetidae</taxon>
        <taxon>Agaricales</taxon>
        <taxon>Marasmiineae</taxon>
        <taxon>Omphalotaceae</taxon>
        <taxon>Rhodocollybia</taxon>
    </lineage>
</organism>
<dbReference type="PANTHER" id="PTHR11188:SF17">
    <property type="entry name" value="FI21816P1"/>
    <property type="match status" value="1"/>
</dbReference>
<dbReference type="InterPro" id="IPR011021">
    <property type="entry name" value="Arrestin-like_N"/>
</dbReference>
<dbReference type="PANTHER" id="PTHR11188">
    <property type="entry name" value="ARRESTIN DOMAIN CONTAINING PROTEIN"/>
    <property type="match status" value="1"/>
</dbReference>
<evidence type="ECO:0000313" key="3">
    <source>
        <dbReference type="Proteomes" id="UP000772434"/>
    </source>
</evidence>
<dbReference type="GO" id="GO:0005737">
    <property type="term" value="C:cytoplasm"/>
    <property type="evidence" value="ECO:0007669"/>
    <property type="project" value="TreeGrafter"/>
</dbReference>
<reference evidence="2" key="1">
    <citation type="submission" date="2020-11" db="EMBL/GenBank/DDBJ databases">
        <authorList>
            <consortium name="DOE Joint Genome Institute"/>
            <person name="Ahrendt S."/>
            <person name="Riley R."/>
            <person name="Andreopoulos W."/>
            <person name="Labutti K."/>
            <person name="Pangilinan J."/>
            <person name="Ruiz-Duenas F.J."/>
            <person name="Barrasa J.M."/>
            <person name="Sanchez-Garcia M."/>
            <person name="Camarero S."/>
            <person name="Miyauchi S."/>
            <person name="Serrano A."/>
            <person name="Linde D."/>
            <person name="Babiker R."/>
            <person name="Drula E."/>
            <person name="Ayuso-Fernandez I."/>
            <person name="Pacheco R."/>
            <person name="Padilla G."/>
            <person name="Ferreira P."/>
            <person name="Barriuso J."/>
            <person name="Kellner H."/>
            <person name="Castanera R."/>
            <person name="Alfaro M."/>
            <person name="Ramirez L."/>
            <person name="Pisabarro A.G."/>
            <person name="Kuo A."/>
            <person name="Tritt A."/>
            <person name="Lipzen A."/>
            <person name="He G."/>
            <person name="Yan M."/>
            <person name="Ng V."/>
            <person name="Cullen D."/>
            <person name="Martin F."/>
            <person name="Rosso M.-N."/>
            <person name="Henrissat B."/>
            <person name="Hibbett D."/>
            <person name="Martinez A.T."/>
            <person name="Grigoriev I.V."/>
        </authorList>
    </citation>
    <scope>NUCLEOTIDE SEQUENCE</scope>
    <source>
        <strain evidence="2">AH 40177</strain>
    </source>
</reference>
<dbReference type="Gene3D" id="2.60.40.640">
    <property type="match status" value="1"/>
</dbReference>
<protein>
    <recommendedName>
        <fullName evidence="1">Arrestin-like N-terminal domain-containing protein</fullName>
    </recommendedName>
</protein>
<dbReference type="EMBL" id="JADNRY010000055">
    <property type="protein sequence ID" value="KAF9068960.1"/>
    <property type="molecule type" value="Genomic_DNA"/>
</dbReference>
<dbReference type="GO" id="GO:0015031">
    <property type="term" value="P:protein transport"/>
    <property type="evidence" value="ECO:0007669"/>
    <property type="project" value="TreeGrafter"/>
</dbReference>
<dbReference type="Proteomes" id="UP000772434">
    <property type="component" value="Unassembled WGS sequence"/>
</dbReference>
<dbReference type="InterPro" id="IPR050357">
    <property type="entry name" value="Arrestin_domain-protein"/>
</dbReference>
<dbReference type="Pfam" id="PF00339">
    <property type="entry name" value="Arrestin_N"/>
    <property type="match status" value="1"/>
</dbReference>